<dbReference type="Proteomes" id="UP000793456">
    <property type="component" value="Chromosome V"/>
</dbReference>
<keyword evidence="2" id="KW-1185">Reference proteome</keyword>
<sequence>MTTVAPISRANVPKVAVNSRYNTNCLLTKVSFVSLPFKEDGDQHRLFRGGEERGAAAGGAAGGGAGAGGAGALDEPAATECGQRVGQNGRCVTCHKGTYQITNNYSGRCQGTCTKCDEESGSFTIKECTEENNAECQCRSGFVPSDSDYSTCRCDIGFGLSINNGRKECSKCEHGYFNARINSPCRKWKECKSVRTPGTTKSDVICNNTYATTQPTPTKTISIIKLLTSHRPQEGTENQKIHSTTTTTTATTTKSSSASGHPATPNDKVQPSYPSTTGNYIGMALPHIWNCWAACTDRCDLQAAHYSLP</sequence>
<dbReference type="EMBL" id="CM011678">
    <property type="protein sequence ID" value="TMS18951.1"/>
    <property type="molecule type" value="Genomic_DNA"/>
</dbReference>
<protein>
    <submittedName>
        <fullName evidence="1">Uncharacterized protein</fullName>
    </submittedName>
</protein>
<gene>
    <name evidence="1" type="ORF">E3U43_003272</name>
</gene>
<reference evidence="1" key="1">
    <citation type="submission" date="2018-11" db="EMBL/GenBank/DDBJ databases">
        <title>The sequence and de novo assembly of Larimichthys crocea genome using PacBio and Hi-C technologies.</title>
        <authorList>
            <person name="Xu P."/>
            <person name="Chen B."/>
            <person name="Zhou Z."/>
            <person name="Ke Q."/>
            <person name="Wu Y."/>
            <person name="Bai H."/>
            <person name="Pu F."/>
        </authorList>
    </citation>
    <scope>NUCLEOTIDE SEQUENCE</scope>
    <source>
        <tissue evidence="1">Muscle</tissue>
    </source>
</reference>
<proteinExistence type="predicted"/>
<comment type="caution">
    <text evidence="1">The sequence shown here is derived from an EMBL/GenBank/DDBJ whole genome shotgun (WGS) entry which is preliminary data.</text>
</comment>
<evidence type="ECO:0000313" key="2">
    <source>
        <dbReference type="Proteomes" id="UP000793456"/>
    </source>
</evidence>
<evidence type="ECO:0000313" key="1">
    <source>
        <dbReference type="EMBL" id="TMS18951.1"/>
    </source>
</evidence>
<name>A0ACD3RH92_LARCR</name>
<organism evidence="1 2">
    <name type="scientific">Larimichthys crocea</name>
    <name type="common">Large yellow croaker</name>
    <name type="synonym">Pseudosciaena crocea</name>
    <dbReference type="NCBI Taxonomy" id="215358"/>
    <lineage>
        <taxon>Eukaryota</taxon>
        <taxon>Metazoa</taxon>
        <taxon>Chordata</taxon>
        <taxon>Craniata</taxon>
        <taxon>Vertebrata</taxon>
        <taxon>Euteleostomi</taxon>
        <taxon>Actinopterygii</taxon>
        <taxon>Neopterygii</taxon>
        <taxon>Teleostei</taxon>
        <taxon>Neoteleostei</taxon>
        <taxon>Acanthomorphata</taxon>
        <taxon>Eupercaria</taxon>
        <taxon>Sciaenidae</taxon>
        <taxon>Larimichthys</taxon>
    </lineage>
</organism>
<accession>A0ACD3RH92</accession>